<dbReference type="AlphaFoldDB" id="A0A1D8JIH1"/>
<reference evidence="3 4" key="1">
    <citation type="submission" date="2016-09" db="EMBL/GenBank/DDBJ databases">
        <title>Complete genome sequence of the Lysinibacillus sphaericus LMG 22257, a specie of Bacillus with ureolytic activity that can effectively biodeposit calcium carbonate.</title>
        <authorList>
            <person name="Yan W."/>
        </authorList>
    </citation>
    <scope>NUCLEOTIDE SEQUENCE [LARGE SCALE GENOMIC DNA]</scope>
    <source>
        <strain evidence="3 4">LMG 22257</strain>
    </source>
</reference>
<organism evidence="3 4">
    <name type="scientific">Sporosarcina ureilytica</name>
    <dbReference type="NCBI Taxonomy" id="298596"/>
    <lineage>
        <taxon>Bacteria</taxon>
        <taxon>Bacillati</taxon>
        <taxon>Bacillota</taxon>
        <taxon>Bacilli</taxon>
        <taxon>Bacillales</taxon>
        <taxon>Caryophanaceae</taxon>
        <taxon>Sporosarcina</taxon>
    </lineage>
</organism>
<evidence type="ECO:0000313" key="4">
    <source>
        <dbReference type="Proteomes" id="UP000185746"/>
    </source>
</evidence>
<protein>
    <recommendedName>
        <fullName evidence="5">Motility accessory factor</fullName>
    </recommendedName>
</protein>
<dbReference type="KEGG" id="surl:BI350_13850"/>
<dbReference type="PANTHER" id="PTHR41786">
    <property type="entry name" value="MOTILITY ACCESSORY FACTOR MAF"/>
    <property type="match status" value="1"/>
</dbReference>
<name>A0A1D8JIH1_9BACL</name>
<evidence type="ECO:0000259" key="1">
    <source>
        <dbReference type="Pfam" id="PF01973"/>
    </source>
</evidence>
<dbReference type="Pfam" id="PF20157">
    <property type="entry name" value="Maf_flag10_N"/>
    <property type="match status" value="1"/>
</dbReference>
<dbReference type="Pfam" id="PF01973">
    <property type="entry name" value="MptE-like"/>
    <property type="match status" value="1"/>
</dbReference>
<dbReference type="InterPro" id="IPR002826">
    <property type="entry name" value="MptE-like"/>
</dbReference>
<dbReference type="InterPro" id="IPR045376">
    <property type="entry name" value="Maf_N"/>
</dbReference>
<dbReference type="EMBL" id="CP017560">
    <property type="protein sequence ID" value="AOV08508.1"/>
    <property type="molecule type" value="Genomic_DNA"/>
</dbReference>
<feature type="domain" description="6-hydroxymethylpterin diphosphokinase MptE-like" evidence="1">
    <location>
        <begin position="202"/>
        <end position="378"/>
    </location>
</feature>
<feature type="domain" description="Glycosyltransferase Maf N-terminal" evidence="2">
    <location>
        <begin position="72"/>
        <end position="116"/>
    </location>
</feature>
<keyword evidence="4" id="KW-1185">Reference proteome</keyword>
<evidence type="ECO:0000313" key="3">
    <source>
        <dbReference type="EMBL" id="AOV08508.1"/>
    </source>
</evidence>
<sequence length="619" mass="70910">MILIDNRNALRTKNRELLKRMIALEENAPSKNVVIEESRRGKLTLKVAVGDKMQYVHSKYDPEKDAERLVDKFDGNTNQHVLFVGIGIGYHLQTFIERYPNMKFSIYEPNEEVMLAYLSTSKLPLENLEQIFVGTESERLSKEIEELLAISKGKIQLLTLPIYEKIYGREIATIQKKAVETLRNKKNALAVNVSFQKRWTINAIKNFPTVLKTPNILHDVDKDVFKGKPAIIVAAGPSLNEEFESLRFIKENGLAYIFSVGSAINALIEHGIYPDAACTYDPSERNQFVIEKIKEKNIVDIPLIFGSSVGFETLEDYPGEMFHMITSQDTVSPQLLDTTQSIDIILDAPSIAVVTFQLLTQLECNPVMLVGQNLGYQNNQLYASGIQYDFIDNELSEEEKIKTLIVKDVYGHDIKTDEGFNAMRQQLEMHIEANRNIEVINTTKGGAQIEGTSFVELDDLIKGRLNFQVVKKMGGATLNAYDFSYVEKRIREISRDANNCDLLLKEIVGQLEVIHGALKNRRTNNMEQRFVLFDKEFNRLKRNSFYSGFVEPMLKVQNERLSEESQLIRYENNLLKKAEIVVESFGSFIQEVSLHVEFVKPYFEEMKKRIENRSNELDE</sequence>
<evidence type="ECO:0008006" key="5">
    <source>
        <dbReference type="Google" id="ProtNLM"/>
    </source>
</evidence>
<gene>
    <name evidence="3" type="ORF">BI350_13850</name>
</gene>
<proteinExistence type="predicted"/>
<dbReference type="Proteomes" id="UP000185746">
    <property type="component" value="Chromosome"/>
</dbReference>
<dbReference type="PANTHER" id="PTHR41786:SF1">
    <property type="entry name" value="6-HYDROXYMETHYLPTERIN DIPHOSPHOKINASE MPTE-LIKE DOMAIN-CONTAINING PROTEIN"/>
    <property type="match status" value="1"/>
</dbReference>
<accession>A0A1D8JIH1</accession>
<evidence type="ECO:0000259" key="2">
    <source>
        <dbReference type="Pfam" id="PF20157"/>
    </source>
</evidence>